<evidence type="ECO:0000313" key="3">
    <source>
        <dbReference type="Proteomes" id="UP000023152"/>
    </source>
</evidence>
<dbReference type="SUPFAM" id="SSF50978">
    <property type="entry name" value="WD40 repeat-like"/>
    <property type="match status" value="1"/>
</dbReference>
<evidence type="ECO:0000313" key="2">
    <source>
        <dbReference type="EMBL" id="ETO36466.1"/>
    </source>
</evidence>
<comment type="caution">
    <text evidence="2">The sequence shown here is derived from an EMBL/GenBank/DDBJ whole genome shotgun (WGS) entry which is preliminary data.</text>
</comment>
<name>X6PE34_RETFI</name>
<feature type="coiled-coil region" evidence="1">
    <location>
        <begin position="69"/>
        <end position="96"/>
    </location>
</feature>
<proteinExistence type="predicted"/>
<accession>X6PE34</accession>
<dbReference type="InterPro" id="IPR015943">
    <property type="entry name" value="WD40/YVTN_repeat-like_dom_sf"/>
</dbReference>
<dbReference type="Gene3D" id="2.130.10.10">
    <property type="entry name" value="YVTN repeat-like/Quinoprotein amine dehydrogenase"/>
    <property type="match status" value="1"/>
</dbReference>
<dbReference type="InterPro" id="IPR036322">
    <property type="entry name" value="WD40_repeat_dom_sf"/>
</dbReference>
<protein>
    <submittedName>
        <fullName evidence="2">Uncharacterized protein</fullName>
    </submittedName>
</protein>
<sequence>MILTKNNLCLIYLFLFSFDSKISKIIIIIIKYKTNKNYVFIYLYIKAKSKKLKMQNRLLRYKNILKSRKKNHTNIIKNFKKSIKKLKQEIEFIIIDKSENIKKNQENYNVKFPTKMEINNGQSIKVFKRHTGVVYSIDYHSFDNSTFICSGSNDKTFRSRYYNSFLGYSIKKGDRDNDNDDKDDNEIRCLTFKSKKGIRYLICTISTTIGLIYFKSTFGWTQLISIQIHTYLDLVIKKTKCSGILKAHQSK</sequence>
<evidence type="ECO:0000256" key="1">
    <source>
        <dbReference type="SAM" id="Coils"/>
    </source>
</evidence>
<dbReference type="EMBL" id="ASPP01000643">
    <property type="protein sequence ID" value="ETO36466.1"/>
    <property type="molecule type" value="Genomic_DNA"/>
</dbReference>
<gene>
    <name evidence="2" type="ORF">RFI_00596</name>
</gene>
<organism evidence="2 3">
    <name type="scientific">Reticulomyxa filosa</name>
    <dbReference type="NCBI Taxonomy" id="46433"/>
    <lineage>
        <taxon>Eukaryota</taxon>
        <taxon>Sar</taxon>
        <taxon>Rhizaria</taxon>
        <taxon>Retaria</taxon>
        <taxon>Foraminifera</taxon>
        <taxon>Monothalamids</taxon>
        <taxon>Reticulomyxidae</taxon>
        <taxon>Reticulomyxa</taxon>
    </lineage>
</organism>
<reference evidence="2 3" key="1">
    <citation type="journal article" date="2013" name="Curr. Biol.">
        <title>The Genome of the Foraminiferan Reticulomyxa filosa.</title>
        <authorList>
            <person name="Glockner G."/>
            <person name="Hulsmann N."/>
            <person name="Schleicher M."/>
            <person name="Noegel A.A."/>
            <person name="Eichinger L."/>
            <person name="Gallinger C."/>
            <person name="Pawlowski J."/>
            <person name="Sierra R."/>
            <person name="Euteneuer U."/>
            <person name="Pillet L."/>
            <person name="Moustafa A."/>
            <person name="Platzer M."/>
            <person name="Groth M."/>
            <person name="Szafranski K."/>
            <person name="Schliwa M."/>
        </authorList>
    </citation>
    <scope>NUCLEOTIDE SEQUENCE [LARGE SCALE GENOMIC DNA]</scope>
</reference>
<dbReference type="AlphaFoldDB" id="X6PE34"/>
<keyword evidence="1" id="KW-0175">Coiled coil</keyword>
<dbReference type="Proteomes" id="UP000023152">
    <property type="component" value="Unassembled WGS sequence"/>
</dbReference>
<keyword evidence="3" id="KW-1185">Reference proteome</keyword>